<feature type="signal peptide" evidence="1">
    <location>
        <begin position="1"/>
        <end position="28"/>
    </location>
</feature>
<name>S7WRX6_ACIJU</name>
<dbReference type="Proteomes" id="UP000018420">
    <property type="component" value="Unassembled WGS sequence"/>
</dbReference>
<feature type="chain" id="PRO_5004559060" evidence="1">
    <location>
        <begin position="29"/>
        <end position="103"/>
    </location>
</feature>
<accession>S7WRX6</accession>
<sequence length="103" mass="11643">MLAMRALKLKKTICLSLFLACSVQMGHAAAIKESNNIKTVDKSSSLIVKALDQQKRNTSMIPSSNDELKMLNTIRTTPTQNFFATQHERFSRFVQTIFQPHNS</sequence>
<gene>
    <name evidence="2" type="ORF">L292_3100</name>
</gene>
<comment type="caution">
    <text evidence="2">The sequence shown here is derived from an EMBL/GenBank/DDBJ whole genome shotgun (WGS) entry which is preliminary data.</text>
</comment>
<reference evidence="2 3" key="1">
    <citation type="submission" date="2013-05" db="EMBL/GenBank/DDBJ databases">
        <title>Genome assembly of Acinetobacter junii MTCC 11364.</title>
        <authorList>
            <person name="Khatri I."/>
            <person name="Singh N.K."/>
            <person name="Subramanian S."/>
            <person name="Mayilraj S."/>
        </authorList>
    </citation>
    <scope>NUCLEOTIDE SEQUENCE [LARGE SCALE GENOMIC DNA]</scope>
    <source>
        <strain evidence="2 3">MTCC 11364</strain>
    </source>
</reference>
<evidence type="ECO:0000313" key="3">
    <source>
        <dbReference type="Proteomes" id="UP000018420"/>
    </source>
</evidence>
<dbReference type="AlphaFoldDB" id="S7WRX6"/>
<keyword evidence="1" id="KW-0732">Signal</keyword>
<evidence type="ECO:0000313" key="2">
    <source>
        <dbReference type="EMBL" id="EPR85900.1"/>
    </source>
</evidence>
<dbReference type="EMBL" id="ASYZ01000085">
    <property type="protein sequence ID" value="EPR85900.1"/>
    <property type="molecule type" value="Genomic_DNA"/>
</dbReference>
<dbReference type="PATRIC" id="fig|1330047.3.peg.1693"/>
<protein>
    <submittedName>
        <fullName evidence="2">Putative peptide signal</fullName>
    </submittedName>
</protein>
<organism evidence="2 3">
    <name type="scientific">Acinetobacter junii CIP 107470 = MTCC 11364</name>
    <dbReference type="NCBI Taxonomy" id="1217666"/>
    <lineage>
        <taxon>Bacteria</taxon>
        <taxon>Pseudomonadati</taxon>
        <taxon>Pseudomonadota</taxon>
        <taxon>Gammaproteobacteria</taxon>
        <taxon>Moraxellales</taxon>
        <taxon>Moraxellaceae</taxon>
        <taxon>Acinetobacter</taxon>
    </lineage>
</organism>
<evidence type="ECO:0000256" key="1">
    <source>
        <dbReference type="SAM" id="SignalP"/>
    </source>
</evidence>
<proteinExistence type="predicted"/>
<dbReference type="eggNOG" id="ENOG5031RFC">
    <property type="taxonomic scope" value="Bacteria"/>
</dbReference>